<keyword evidence="11" id="KW-1185">Reference proteome</keyword>
<evidence type="ECO:0000313" key="10">
    <source>
        <dbReference type="EMBL" id="KAJ6633696.1"/>
    </source>
</evidence>
<proteinExistence type="inferred from homology"/>
<evidence type="ECO:0000256" key="1">
    <source>
        <dbReference type="ARBA" id="ARBA00005184"/>
    </source>
</evidence>
<dbReference type="GO" id="GO:0042545">
    <property type="term" value="P:cell wall modification"/>
    <property type="evidence" value="ECO:0007669"/>
    <property type="project" value="UniProtKB-UniRule"/>
</dbReference>
<dbReference type="PANTHER" id="PTHR31321">
    <property type="entry name" value="ACYL-COA THIOESTER HYDROLASE YBHC-RELATED"/>
    <property type="match status" value="1"/>
</dbReference>
<evidence type="ECO:0000259" key="9">
    <source>
        <dbReference type="Pfam" id="PF01095"/>
    </source>
</evidence>
<feature type="chain" id="PRO_5040547956" description="Pectinesterase" evidence="8">
    <location>
        <begin position="27"/>
        <end position="336"/>
    </location>
</feature>
<accession>A0A9Q0MLA7</accession>
<dbReference type="Proteomes" id="UP001151699">
    <property type="component" value="Unassembled WGS sequence"/>
</dbReference>
<comment type="caution">
    <text evidence="10">The sequence shown here is derived from an EMBL/GenBank/DDBJ whole genome shotgun (WGS) entry which is preliminary data.</text>
</comment>
<feature type="signal peptide" evidence="8">
    <location>
        <begin position="1"/>
        <end position="26"/>
    </location>
</feature>
<feature type="active site" evidence="7">
    <location>
        <position position="193"/>
    </location>
</feature>
<dbReference type="SUPFAM" id="SSF51126">
    <property type="entry name" value="Pectin lyase-like"/>
    <property type="match status" value="1"/>
</dbReference>
<evidence type="ECO:0000256" key="4">
    <source>
        <dbReference type="ARBA" id="ARBA00022801"/>
    </source>
</evidence>
<name>A0A9Q0MLA7_9DIPT</name>
<comment type="pathway">
    <text evidence="1 8">Glycan metabolism; pectin degradation; 2-dehydro-3-deoxy-D-gluconate from pectin: step 1/5.</text>
</comment>
<dbReference type="AlphaFoldDB" id="A0A9Q0MLA7"/>
<dbReference type="Pfam" id="PF01095">
    <property type="entry name" value="Pectinesterase"/>
    <property type="match status" value="1"/>
</dbReference>
<keyword evidence="4 8" id="KW-0378">Hydrolase</keyword>
<dbReference type="EC" id="3.1.1.11" evidence="3 8"/>
<keyword evidence="5 8" id="KW-0063">Aspartyl esterase</keyword>
<reference evidence="10" key="1">
    <citation type="submission" date="2022-07" db="EMBL/GenBank/DDBJ databases">
        <authorList>
            <person name="Trinca V."/>
            <person name="Uliana J.V.C."/>
            <person name="Torres T.T."/>
            <person name="Ward R.J."/>
            <person name="Monesi N."/>
        </authorList>
    </citation>
    <scope>NUCLEOTIDE SEQUENCE</scope>
    <source>
        <strain evidence="10">HSMRA1968</strain>
        <tissue evidence="10">Whole embryos</tissue>
    </source>
</reference>
<dbReference type="InterPro" id="IPR000070">
    <property type="entry name" value="Pectinesterase_cat"/>
</dbReference>
<sequence length="336" mass="37773">MTARIYNNVNLTFVILSSVLFSIVFTQDWPSNLIVAQDGSGNFTTIQAAVNAVRDLSQVQVEIYIKPGNYQEKLVIPSWKTKISLIGETKSATIISNADYTGKIRPFPDPTGQTTFNTFTSYTVLVQGDDFQAINLTIENVAGQVGQAVALHVEGDRTIIRDCNILGNQDTIYAATQNSRQYYSNCYIEGTTDFIFGEATAIFDNCLIKTLRNSYITAASTRPETKYGFVFRNCTITSAPDVTSVYLGRPWRPHSHTVFLNTIMGPFINPSGWHNWGNEANEETAFYAEYNTQGVNVTMRVPWSHQLTKKEAFFYNFENIFALDDNWFPENIRGGE</sequence>
<dbReference type="Gene3D" id="2.160.20.10">
    <property type="entry name" value="Single-stranded right-handed beta-helix, Pectin lyase-like"/>
    <property type="match status" value="1"/>
</dbReference>
<dbReference type="EMBL" id="WJQU01001785">
    <property type="protein sequence ID" value="KAJ6633696.1"/>
    <property type="molecule type" value="Genomic_DNA"/>
</dbReference>
<evidence type="ECO:0000256" key="8">
    <source>
        <dbReference type="RuleBase" id="RU000589"/>
    </source>
</evidence>
<organism evidence="10 11">
    <name type="scientific">Pseudolycoriella hygida</name>
    <dbReference type="NCBI Taxonomy" id="35572"/>
    <lineage>
        <taxon>Eukaryota</taxon>
        <taxon>Metazoa</taxon>
        <taxon>Ecdysozoa</taxon>
        <taxon>Arthropoda</taxon>
        <taxon>Hexapoda</taxon>
        <taxon>Insecta</taxon>
        <taxon>Pterygota</taxon>
        <taxon>Neoptera</taxon>
        <taxon>Endopterygota</taxon>
        <taxon>Diptera</taxon>
        <taxon>Nematocera</taxon>
        <taxon>Sciaroidea</taxon>
        <taxon>Sciaridae</taxon>
        <taxon>Pseudolycoriella</taxon>
    </lineage>
</organism>
<comment type="catalytic activity">
    <reaction evidence="6 8">
        <text>[(1-&gt;4)-alpha-D-galacturonosyl methyl ester](n) + n H2O = [(1-&gt;4)-alpha-D-galacturonosyl](n) + n methanol + n H(+)</text>
        <dbReference type="Rhea" id="RHEA:22380"/>
        <dbReference type="Rhea" id="RHEA-COMP:14570"/>
        <dbReference type="Rhea" id="RHEA-COMP:14573"/>
        <dbReference type="ChEBI" id="CHEBI:15377"/>
        <dbReference type="ChEBI" id="CHEBI:15378"/>
        <dbReference type="ChEBI" id="CHEBI:17790"/>
        <dbReference type="ChEBI" id="CHEBI:140522"/>
        <dbReference type="ChEBI" id="CHEBI:140523"/>
        <dbReference type="EC" id="3.1.1.11"/>
    </reaction>
</comment>
<evidence type="ECO:0000256" key="5">
    <source>
        <dbReference type="ARBA" id="ARBA00023085"/>
    </source>
</evidence>
<evidence type="ECO:0000313" key="11">
    <source>
        <dbReference type="Proteomes" id="UP001151699"/>
    </source>
</evidence>
<dbReference type="PANTHER" id="PTHR31321:SF57">
    <property type="entry name" value="PECTINESTERASE 53-RELATED"/>
    <property type="match status" value="1"/>
</dbReference>
<evidence type="ECO:0000256" key="3">
    <source>
        <dbReference type="ARBA" id="ARBA00013229"/>
    </source>
</evidence>
<dbReference type="OrthoDB" id="2019149at2759"/>
<evidence type="ECO:0000256" key="7">
    <source>
        <dbReference type="PROSITE-ProRule" id="PRU10040"/>
    </source>
</evidence>
<evidence type="ECO:0000256" key="6">
    <source>
        <dbReference type="ARBA" id="ARBA00047928"/>
    </source>
</evidence>
<gene>
    <name evidence="10" type="primary">PME31</name>
    <name evidence="10" type="ORF">Bhyg_15522</name>
</gene>
<feature type="domain" description="Pectinesterase catalytic" evidence="9">
    <location>
        <begin position="32"/>
        <end position="315"/>
    </location>
</feature>
<dbReference type="GO" id="GO:0045490">
    <property type="term" value="P:pectin catabolic process"/>
    <property type="evidence" value="ECO:0007669"/>
    <property type="project" value="UniProtKB-UniRule"/>
</dbReference>
<comment type="similarity">
    <text evidence="2">Belongs to the pectinesterase family.</text>
</comment>
<dbReference type="GO" id="GO:0030599">
    <property type="term" value="F:pectinesterase activity"/>
    <property type="evidence" value="ECO:0007669"/>
    <property type="project" value="UniProtKB-UniRule"/>
</dbReference>
<dbReference type="InterPro" id="IPR012334">
    <property type="entry name" value="Pectin_lyas_fold"/>
</dbReference>
<dbReference type="InterPro" id="IPR033131">
    <property type="entry name" value="Pectinesterase_Asp_AS"/>
</dbReference>
<dbReference type="PROSITE" id="PS00503">
    <property type="entry name" value="PECTINESTERASE_2"/>
    <property type="match status" value="1"/>
</dbReference>
<protein>
    <recommendedName>
        <fullName evidence="3 8">Pectinesterase</fullName>
        <ecNumber evidence="3 8">3.1.1.11</ecNumber>
    </recommendedName>
</protein>
<keyword evidence="8" id="KW-0732">Signal</keyword>
<evidence type="ECO:0000256" key="2">
    <source>
        <dbReference type="ARBA" id="ARBA00008891"/>
    </source>
</evidence>
<dbReference type="InterPro" id="IPR011050">
    <property type="entry name" value="Pectin_lyase_fold/virulence"/>
</dbReference>